<sequence>MPPSTVFFALQCCQCSTMQVKQRKKSSNKWTCVVCNQKQSVRKVFAQGYMAKDVREFVQSFNMSRQFAEQNVIPADDDKETLEIEDKIPPNGKLKRTDWTEYIDPEEEDSEIPNIGENPGDEFELKIVTEMPKPVFKKPKLKSCHVAKDCEYGDEKNILVDVGESLVRTKGSSQAGASSRYRGARVRGTQQERTNYAAEIKGKSADRQEEVKLEEPMHGMFEWRGCLVQGGNVKHSDEVPGRNRSATIKGWRSSKWSCYITEEDDNLLPASGKANKNQANQGCDPNAFETEFVDQRVDEDIHPDFL</sequence>
<dbReference type="InterPro" id="IPR032739">
    <property type="entry name" value="MRNIP"/>
</dbReference>
<dbReference type="GO" id="GO:0003682">
    <property type="term" value="F:chromatin binding"/>
    <property type="evidence" value="ECO:0007669"/>
    <property type="project" value="TreeGrafter"/>
</dbReference>
<dbReference type="AlphaFoldDB" id="A0A6P6UXE8"/>
<dbReference type="PANTHER" id="PTHR15863:SF2">
    <property type="entry name" value="MRN COMPLEX-INTERACTING PROTEIN"/>
    <property type="match status" value="1"/>
</dbReference>
<organism evidence="3 4">
    <name type="scientific">Coffea arabica</name>
    <name type="common">Arabian coffee</name>
    <dbReference type="NCBI Taxonomy" id="13443"/>
    <lineage>
        <taxon>Eukaryota</taxon>
        <taxon>Viridiplantae</taxon>
        <taxon>Streptophyta</taxon>
        <taxon>Embryophyta</taxon>
        <taxon>Tracheophyta</taxon>
        <taxon>Spermatophyta</taxon>
        <taxon>Magnoliopsida</taxon>
        <taxon>eudicotyledons</taxon>
        <taxon>Gunneridae</taxon>
        <taxon>Pentapetalae</taxon>
        <taxon>asterids</taxon>
        <taxon>lamiids</taxon>
        <taxon>Gentianales</taxon>
        <taxon>Rubiaceae</taxon>
        <taxon>Ixoroideae</taxon>
        <taxon>Gardenieae complex</taxon>
        <taxon>Bertiereae - Coffeeae clade</taxon>
        <taxon>Coffeeae</taxon>
        <taxon>Coffea</taxon>
    </lineage>
</organism>
<evidence type="ECO:0000313" key="4">
    <source>
        <dbReference type="RefSeq" id="XP_027095245.1"/>
    </source>
</evidence>
<dbReference type="RefSeq" id="XP_027095245.1">
    <property type="nucleotide sequence ID" value="XM_027239444.2"/>
</dbReference>
<dbReference type="OrthoDB" id="5960226at2759"/>
<dbReference type="GeneID" id="113715201"/>
<dbReference type="Pfam" id="PF15749">
    <property type="entry name" value="MRNIP"/>
    <property type="match status" value="1"/>
</dbReference>
<dbReference type="GO" id="GO:0007095">
    <property type="term" value="P:mitotic G2 DNA damage checkpoint signaling"/>
    <property type="evidence" value="ECO:0007669"/>
    <property type="project" value="TreeGrafter"/>
</dbReference>
<gene>
    <name evidence="4" type="primary">LOC113715201</name>
</gene>
<reference evidence="3" key="1">
    <citation type="journal article" date="2025" name="Foods">
        <title>Unveiling the Microbial Signatures of Arabica Coffee Cherries: Insights into Ripeness Specific Diversity, Functional Traits, and Implications for Quality and Safety.</title>
        <authorList>
            <consortium name="RefSeq"/>
            <person name="Tenea G.N."/>
            <person name="Cifuentes V."/>
            <person name="Reyes P."/>
            <person name="Cevallos-Vallejos M."/>
        </authorList>
    </citation>
    <scope>NUCLEOTIDE SEQUENCE [LARGE SCALE GENOMIC DNA]</scope>
</reference>
<proteinExistence type="predicted"/>
<reference evidence="4" key="2">
    <citation type="submission" date="2025-08" db="UniProtKB">
        <authorList>
            <consortium name="RefSeq"/>
        </authorList>
    </citation>
    <scope>IDENTIFICATION</scope>
    <source>
        <tissue evidence="4">Leaves</tissue>
    </source>
</reference>
<keyword evidence="3" id="KW-1185">Reference proteome</keyword>
<feature type="domain" description="MRN complex-interacting protein N-terminal" evidence="2">
    <location>
        <begin position="10"/>
        <end position="77"/>
    </location>
</feature>
<evidence type="ECO:0000313" key="3">
    <source>
        <dbReference type="Proteomes" id="UP001652660"/>
    </source>
</evidence>
<name>A0A6P6UXE8_COFAR</name>
<feature type="region of interest" description="Disordered" evidence="1">
    <location>
        <begin position="171"/>
        <end position="190"/>
    </location>
</feature>
<evidence type="ECO:0000256" key="1">
    <source>
        <dbReference type="SAM" id="MobiDB-lite"/>
    </source>
</evidence>
<accession>A0A6P6UXE8</accession>
<dbReference type="GO" id="GO:0005634">
    <property type="term" value="C:nucleus"/>
    <property type="evidence" value="ECO:0007669"/>
    <property type="project" value="TreeGrafter"/>
</dbReference>
<dbReference type="InterPro" id="IPR049472">
    <property type="entry name" value="MRNIP_N"/>
</dbReference>
<protein>
    <recommendedName>
        <fullName evidence="2">MRN complex-interacting protein N-terminal domain-containing protein</fullName>
    </recommendedName>
</protein>
<dbReference type="Proteomes" id="UP001652660">
    <property type="component" value="Chromosome 10c"/>
</dbReference>
<evidence type="ECO:0000259" key="2">
    <source>
        <dbReference type="Pfam" id="PF15749"/>
    </source>
</evidence>
<dbReference type="PANTHER" id="PTHR15863">
    <property type="entry name" value="MRN COMPLEX-INTERACTING PROTEIN"/>
    <property type="match status" value="1"/>
</dbReference>